<organism evidence="3 4">
    <name type="scientific">Planotetraspora phitsanulokensis</name>
    <dbReference type="NCBI Taxonomy" id="575192"/>
    <lineage>
        <taxon>Bacteria</taxon>
        <taxon>Bacillati</taxon>
        <taxon>Actinomycetota</taxon>
        <taxon>Actinomycetes</taxon>
        <taxon>Streptosporangiales</taxon>
        <taxon>Streptosporangiaceae</taxon>
        <taxon>Planotetraspora</taxon>
    </lineage>
</organism>
<keyword evidence="4" id="KW-1185">Reference proteome</keyword>
<feature type="signal peptide" evidence="2">
    <location>
        <begin position="1"/>
        <end position="28"/>
    </location>
</feature>
<dbReference type="RefSeq" id="WP_204071147.1">
    <property type="nucleotide sequence ID" value="NZ_BAABHI010000039.1"/>
</dbReference>
<evidence type="ECO:0000256" key="1">
    <source>
        <dbReference type="SAM" id="MobiDB-lite"/>
    </source>
</evidence>
<keyword evidence="2" id="KW-0732">Signal</keyword>
<name>A0A8J3TZG0_9ACTN</name>
<feature type="compositionally biased region" description="Basic and acidic residues" evidence="1">
    <location>
        <begin position="100"/>
        <end position="111"/>
    </location>
</feature>
<evidence type="ECO:0000256" key="2">
    <source>
        <dbReference type="SAM" id="SignalP"/>
    </source>
</evidence>
<proteinExistence type="predicted"/>
<protein>
    <recommendedName>
        <fullName evidence="5">Secreted protein</fullName>
    </recommendedName>
</protein>
<reference evidence="3 4" key="1">
    <citation type="submission" date="2021-01" db="EMBL/GenBank/DDBJ databases">
        <title>Whole genome shotgun sequence of Planotetraspora phitsanulokensis NBRC 104273.</title>
        <authorList>
            <person name="Komaki H."/>
            <person name="Tamura T."/>
        </authorList>
    </citation>
    <scope>NUCLEOTIDE SEQUENCE [LARGE SCALE GENOMIC DNA]</scope>
    <source>
        <strain evidence="3 4">NBRC 104273</strain>
    </source>
</reference>
<sequence>MNGKRLPALLGLALLPAIAFGAAQTAEAATHDPGSSSVADTASGTDIRTNIGANIGTASESSSSSVSGMPQDRMRTHDPVDEESTESEESEQQAGNIPEETSREESMREESLTGTPMQEQSMRDESETPIAEPRHRWSEQSEEQGE</sequence>
<feature type="compositionally biased region" description="Polar residues" evidence="1">
    <location>
        <begin position="33"/>
        <end position="58"/>
    </location>
</feature>
<evidence type="ECO:0008006" key="5">
    <source>
        <dbReference type="Google" id="ProtNLM"/>
    </source>
</evidence>
<dbReference type="AlphaFoldDB" id="A0A8J3TZG0"/>
<dbReference type="EMBL" id="BOOP01000001">
    <property type="protein sequence ID" value="GII35426.1"/>
    <property type="molecule type" value="Genomic_DNA"/>
</dbReference>
<dbReference type="Proteomes" id="UP000622547">
    <property type="component" value="Unassembled WGS sequence"/>
</dbReference>
<evidence type="ECO:0000313" key="3">
    <source>
        <dbReference type="EMBL" id="GII35426.1"/>
    </source>
</evidence>
<comment type="caution">
    <text evidence="3">The sequence shown here is derived from an EMBL/GenBank/DDBJ whole genome shotgun (WGS) entry which is preliminary data.</text>
</comment>
<feature type="chain" id="PRO_5035220330" description="Secreted protein" evidence="2">
    <location>
        <begin position="29"/>
        <end position="146"/>
    </location>
</feature>
<evidence type="ECO:0000313" key="4">
    <source>
        <dbReference type="Proteomes" id="UP000622547"/>
    </source>
</evidence>
<accession>A0A8J3TZG0</accession>
<feature type="compositionally biased region" description="Basic and acidic residues" evidence="1">
    <location>
        <begin position="121"/>
        <end position="139"/>
    </location>
</feature>
<gene>
    <name evidence="3" type="ORF">Pph01_04290</name>
</gene>
<feature type="compositionally biased region" description="Acidic residues" evidence="1">
    <location>
        <begin position="80"/>
        <end position="91"/>
    </location>
</feature>
<feature type="region of interest" description="Disordered" evidence="1">
    <location>
        <begin position="25"/>
        <end position="146"/>
    </location>
</feature>